<evidence type="ECO:0000256" key="9">
    <source>
        <dbReference type="ARBA" id="ARBA00022741"/>
    </source>
</evidence>
<keyword evidence="7 16" id="KW-0963">Cytoplasm</keyword>
<comment type="catalytic activity">
    <reaction evidence="1 16">
        <text>(R)-pantothenate + ATP = (R)-4'-phosphopantothenate + ADP + H(+)</text>
        <dbReference type="Rhea" id="RHEA:16373"/>
        <dbReference type="ChEBI" id="CHEBI:10986"/>
        <dbReference type="ChEBI" id="CHEBI:15378"/>
        <dbReference type="ChEBI" id="CHEBI:29032"/>
        <dbReference type="ChEBI" id="CHEBI:30616"/>
        <dbReference type="ChEBI" id="CHEBI:456216"/>
        <dbReference type="EC" id="2.7.1.33"/>
    </reaction>
</comment>
<dbReference type="GO" id="GO:0046872">
    <property type="term" value="F:metal ion binding"/>
    <property type="evidence" value="ECO:0007669"/>
    <property type="project" value="UniProtKB-KW"/>
</dbReference>
<evidence type="ECO:0000256" key="11">
    <source>
        <dbReference type="ARBA" id="ARBA00022840"/>
    </source>
</evidence>
<feature type="binding site" evidence="16">
    <location>
        <position position="123"/>
    </location>
    <ligand>
        <name>ATP</name>
        <dbReference type="ChEBI" id="CHEBI:30616"/>
    </ligand>
</feature>
<comment type="subcellular location">
    <subcellularLocation>
        <location evidence="3 16">Cytoplasm</location>
    </subcellularLocation>
</comment>
<feature type="binding site" evidence="16">
    <location>
        <position position="177"/>
    </location>
    <ligand>
        <name>substrate</name>
    </ligand>
</feature>
<sequence>MDDQDQWLALNIGNTHYYWARFQGQKLIKSWKQPYPITASFQQSYLPNSEHLAEFESLPWLWLASVVPQETEKWLNYSHLKLLNLSDVPLANCYPSLGIDRALGAWGAGVKYGWPILLIDGGTALTLTGVDAQRQFQGGVILPGLGLMTQSLATQTAALRNLNFDWQTLPPLWGNDTPSAIQSGIFWTVLGGLDLFIQDWLKTYPTSQIIFTGGDGEFLKSGLLKWQPQYLDLPCHLDPNVIFLGIAAIRQKNRY</sequence>
<keyword evidence="12 16" id="KW-0630">Potassium</keyword>
<dbReference type="EMBL" id="JAVMIP010000005">
    <property type="protein sequence ID" value="MDS3860701.1"/>
    <property type="molecule type" value="Genomic_DNA"/>
</dbReference>
<keyword evidence="13 16" id="KW-0173">Coenzyme A biosynthesis</keyword>
<evidence type="ECO:0000256" key="1">
    <source>
        <dbReference type="ARBA" id="ARBA00001206"/>
    </source>
</evidence>
<protein>
    <recommendedName>
        <fullName evidence="15 16">Type III pantothenate kinase</fullName>
        <ecNumber evidence="6 16">2.7.1.33</ecNumber>
    </recommendedName>
    <alternativeName>
        <fullName evidence="16">PanK-III</fullName>
    </alternativeName>
    <alternativeName>
        <fullName evidence="16">Pantothenic acid kinase</fullName>
    </alternativeName>
</protein>
<comment type="cofactor">
    <cofactor evidence="16">
        <name>NH4(+)</name>
        <dbReference type="ChEBI" id="CHEBI:28938"/>
    </cofactor>
    <cofactor evidence="16">
        <name>K(+)</name>
        <dbReference type="ChEBI" id="CHEBI:29103"/>
    </cofactor>
    <text evidence="16">A monovalent cation. Ammonium or potassium.</text>
</comment>
<evidence type="ECO:0000313" key="17">
    <source>
        <dbReference type="EMBL" id="MDS3860701.1"/>
    </source>
</evidence>
<evidence type="ECO:0000256" key="7">
    <source>
        <dbReference type="ARBA" id="ARBA00022490"/>
    </source>
</evidence>
<dbReference type="Pfam" id="PF03309">
    <property type="entry name" value="Pan_kinase"/>
    <property type="match status" value="1"/>
</dbReference>
<evidence type="ECO:0000256" key="15">
    <source>
        <dbReference type="ARBA" id="ARBA00040883"/>
    </source>
</evidence>
<evidence type="ECO:0000256" key="3">
    <source>
        <dbReference type="ARBA" id="ARBA00004496"/>
    </source>
</evidence>
<dbReference type="EC" id="2.7.1.33" evidence="6 16"/>
<organism evidence="17 18">
    <name type="scientific">Pseudocalidococcus azoricus BACA0444</name>
    <dbReference type="NCBI Taxonomy" id="2918990"/>
    <lineage>
        <taxon>Bacteria</taxon>
        <taxon>Bacillati</taxon>
        <taxon>Cyanobacteriota</taxon>
        <taxon>Cyanophyceae</taxon>
        <taxon>Acaryochloridales</taxon>
        <taxon>Thermosynechococcaceae</taxon>
        <taxon>Pseudocalidococcus</taxon>
        <taxon>Pseudocalidococcus azoricus</taxon>
    </lineage>
</organism>
<comment type="function">
    <text evidence="16">Catalyzes the phosphorylation of pantothenate (Pan), the first step in CoA biosynthesis.</text>
</comment>
<comment type="pathway">
    <text evidence="4 16">Cofactor biosynthesis; coenzyme A biosynthesis; CoA from (R)-pantothenate: step 1/5.</text>
</comment>
<comment type="caution">
    <text evidence="17">The sequence shown here is derived from an EMBL/GenBank/DDBJ whole genome shotgun (WGS) entry which is preliminary data.</text>
</comment>
<evidence type="ECO:0000256" key="6">
    <source>
        <dbReference type="ARBA" id="ARBA00012102"/>
    </source>
</evidence>
<dbReference type="Proteomes" id="UP001268256">
    <property type="component" value="Unassembled WGS sequence"/>
</dbReference>
<dbReference type="SUPFAM" id="SSF53067">
    <property type="entry name" value="Actin-like ATPase domain"/>
    <property type="match status" value="2"/>
</dbReference>
<dbReference type="GO" id="GO:0004594">
    <property type="term" value="F:pantothenate kinase activity"/>
    <property type="evidence" value="ECO:0007669"/>
    <property type="project" value="UniProtKB-UniRule"/>
</dbReference>
<proteinExistence type="inferred from homology"/>
<dbReference type="GO" id="GO:0005524">
    <property type="term" value="F:ATP binding"/>
    <property type="evidence" value="ECO:0007669"/>
    <property type="project" value="UniProtKB-UniRule"/>
</dbReference>
<keyword evidence="16" id="KW-0479">Metal-binding</keyword>
<dbReference type="NCBIfam" id="TIGR00671">
    <property type="entry name" value="baf"/>
    <property type="match status" value="1"/>
</dbReference>
<dbReference type="HAMAP" id="MF_01274">
    <property type="entry name" value="Pantothen_kinase_3"/>
    <property type="match status" value="1"/>
</dbReference>
<reference evidence="18" key="1">
    <citation type="submission" date="2023-07" db="EMBL/GenBank/DDBJ databases">
        <authorList>
            <person name="Luz R."/>
            <person name="Cordeiro R."/>
            <person name="Fonseca A."/>
            <person name="Goncalves V."/>
        </authorList>
    </citation>
    <scope>NUCLEOTIDE SEQUENCE [LARGE SCALE GENOMIC DNA]</scope>
    <source>
        <strain evidence="18">BACA0444</strain>
    </source>
</reference>
<feature type="binding site" evidence="16">
    <location>
        <begin position="98"/>
        <end position="101"/>
    </location>
    <ligand>
        <name>substrate</name>
    </ligand>
</feature>
<dbReference type="GO" id="GO:0005737">
    <property type="term" value="C:cytoplasm"/>
    <property type="evidence" value="ECO:0007669"/>
    <property type="project" value="UniProtKB-SubCell"/>
</dbReference>
<evidence type="ECO:0000256" key="14">
    <source>
        <dbReference type="ARBA" id="ARBA00038036"/>
    </source>
</evidence>
<keyword evidence="9 16" id="KW-0547">Nucleotide-binding</keyword>
<dbReference type="RefSeq" id="WP_322877968.1">
    <property type="nucleotide sequence ID" value="NZ_JAVMIP010000005.1"/>
</dbReference>
<comment type="similarity">
    <text evidence="14 16">Belongs to the type III pantothenate kinase family.</text>
</comment>
<dbReference type="InterPro" id="IPR043129">
    <property type="entry name" value="ATPase_NBD"/>
</dbReference>
<evidence type="ECO:0000256" key="4">
    <source>
        <dbReference type="ARBA" id="ARBA00005225"/>
    </source>
</evidence>
<dbReference type="NCBIfam" id="NF009871">
    <property type="entry name" value="PRK13331.1"/>
    <property type="match status" value="1"/>
</dbReference>
<evidence type="ECO:0000256" key="13">
    <source>
        <dbReference type="ARBA" id="ARBA00022993"/>
    </source>
</evidence>
<dbReference type="PANTHER" id="PTHR34265:SF1">
    <property type="entry name" value="TYPE III PANTOTHENATE KINASE"/>
    <property type="match status" value="1"/>
</dbReference>
<feature type="binding site" evidence="16">
    <location>
        <position position="120"/>
    </location>
    <ligand>
        <name>K(+)</name>
        <dbReference type="ChEBI" id="CHEBI:29103"/>
    </ligand>
</feature>
<keyword evidence="11 16" id="KW-0067">ATP-binding</keyword>
<gene>
    <name evidence="16" type="primary">coaX</name>
    <name evidence="17" type="ORF">RIF25_07730</name>
</gene>
<feature type="active site" description="Proton acceptor" evidence="16">
    <location>
        <position position="100"/>
    </location>
</feature>
<evidence type="ECO:0000256" key="12">
    <source>
        <dbReference type="ARBA" id="ARBA00022958"/>
    </source>
</evidence>
<evidence type="ECO:0000313" key="18">
    <source>
        <dbReference type="Proteomes" id="UP001268256"/>
    </source>
</evidence>
<keyword evidence="18" id="KW-1185">Reference proteome</keyword>
<evidence type="ECO:0000256" key="5">
    <source>
        <dbReference type="ARBA" id="ARBA00011738"/>
    </source>
</evidence>
<evidence type="ECO:0000256" key="10">
    <source>
        <dbReference type="ARBA" id="ARBA00022777"/>
    </source>
</evidence>
<dbReference type="GO" id="GO:0015937">
    <property type="term" value="P:coenzyme A biosynthetic process"/>
    <property type="evidence" value="ECO:0007669"/>
    <property type="project" value="UniProtKB-UniRule"/>
</dbReference>
<accession>A0AAE4FRA3</accession>
<dbReference type="InterPro" id="IPR004619">
    <property type="entry name" value="Type_III_PanK"/>
</dbReference>
<dbReference type="PANTHER" id="PTHR34265">
    <property type="entry name" value="TYPE III PANTOTHENATE KINASE"/>
    <property type="match status" value="1"/>
</dbReference>
<feature type="binding site" evidence="16">
    <location>
        <position position="94"/>
    </location>
    <ligand>
        <name>substrate</name>
    </ligand>
</feature>
<dbReference type="Gene3D" id="3.30.420.40">
    <property type="match status" value="1"/>
</dbReference>
<name>A0AAE4FRA3_9CYAN</name>
<evidence type="ECO:0000256" key="8">
    <source>
        <dbReference type="ARBA" id="ARBA00022679"/>
    </source>
</evidence>
<keyword evidence="10 16" id="KW-0418">Kinase</keyword>
<evidence type="ECO:0000256" key="16">
    <source>
        <dbReference type="HAMAP-Rule" id="MF_01274"/>
    </source>
</evidence>
<dbReference type="CDD" id="cd24015">
    <property type="entry name" value="ASKHA_NBD_PanK-III"/>
    <property type="match status" value="1"/>
</dbReference>
<evidence type="ECO:0000256" key="2">
    <source>
        <dbReference type="ARBA" id="ARBA00001958"/>
    </source>
</evidence>
<feature type="binding site" evidence="16">
    <location>
        <begin position="11"/>
        <end position="18"/>
    </location>
    <ligand>
        <name>ATP</name>
        <dbReference type="ChEBI" id="CHEBI:30616"/>
    </ligand>
</feature>
<keyword evidence="8 16" id="KW-0808">Transferase</keyword>
<dbReference type="AlphaFoldDB" id="A0AAE4FRA3"/>
<comment type="cofactor">
    <cofactor evidence="2">
        <name>K(+)</name>
        <dbReference type="ChEBI" id="CHEBI:29103"/>
    </cofactor>
</comment>
<comment type="subunit">
    <text evidence="5 16">Homodimer.</text>
</comment>